<evidence type="ECO:0000313" key="3">
    <source>
        <dbReference type="EMBL" id="KAH8691851.1"/>
    </source>
</evidence>
<dbReference type="EMBL" id="JAJTJA010000011">
    <property type="protein sequence ID" value="KAH8691851.1"/>
    <property type="molecule type" value="Genomic_DNA"/>
</dbReference>
<name>A0AAD4KL96_9EURO</name>
<protein>
    <submittedName>
        <fullName evidence="3">Uncharacterized protein</fullName>
    </submittedName>
</protein>
<reference evidence="3" key="1">
    <citation type="submission" date="2021-12" db="EMBL/GenBank/DDBJ databases">
        <title>Convergent genome expansion in fungi linked to evolution of root-endophyte symbiosis.</title>
        <authorList>
            <consortium name="DOE Joint Genome Institute"/>
            <person name="Ke Y.-H."/>
            <person name="Bonito G."/>
            <person name="Liao H.-L."/>
            <person name="Looney B."/>
            <person name="Rojas-Flechas A."/>
            <person name="Nash J."/>
            <person name="Hameed K."/>
            <person name="Schadt C."/>
            <person name="Martin F."/>
            <person name="Crous P.W."/>
            <person name="Miettinen O."/>
            <person name="Magnuson J.K."/>
            <person name="Labbe J."/>
            <person name="Jacobson D."/>
            <person name="Doktycz M.J."/>
            <person name="Veneault-Fourrey C."/>
            <person name="Kuo A."/>
            <person name="Mondo S."/>
            <person name="Calhoun S."/>
            <person name="Riley R."/>
            <person name="Ohm R."/>
            <person name="LaButti K."/>
            <person name="Andreopoulos B."/>
            <person name="Pangilinan J."/>
            <person name="Nolan M."/>
            <person name="Tritt A."/>
            <person name="Clum A."/>
            <person name="Lipzen A."/>
            <person name="Daum C."/>
            <person name="Barry K."/>
            <person name="Grigoriev I.V."/>
            <person name="Vilgalys R."/>
        </authorList>
    </citation>
    <scope>NUCLEOTIDE SEQUENCE</scope>
    <source>
        <strain evidence="3">PMI_201</strain>
    </source>
</reference>
<dbReference type="InterPro" id="IPR022198">
    <property type="entry name" value="DUF3723"/>
</dbReference>
<feature type="compositionally biased region" description="Polar residues" evidence="2">
    <location>
        <begin position="452"/>
        <end position="468"/>
    </location>
</feature>
<evidence type="ECO:0000313" key="4">
    <source>
        <dbReference type="Proteomes" id="UP001201262"/>
    </source>
</evidence>
<evidence type="ECO:0000256" key="2">
    <source>
        <dbReference type="SAM" id="MobiDB-lite"/>
    </source>
</evidence>
<comment type="caution">
    <text evidence="3">The sequence shown here is derived from an EMBL/GenBank/DDBJ whole genome shotgun (WGS) entry which is preliminary data.</text>
</comment>
<feature type="coiled-coil region" evidence="1">
    <location>
        <begin position="824"/>
        <end position="858"/>
    </location>
</feature>
<dbReference type="Proteomes" id="UP001201262">
    <property type="component" value="Unassembled WGS sequence"/>
</dbReference>
<feature type="region of interest" description="Disordered" evidence="2">
    <location>
        <begin position="530"/>
        <end position="632"/>
    </location>
</feature>
<keyword evidence="4" id="KW-1185">Reference proteome</keyword>
<dbReference type="GeneID" id="70244698"/>
<proteinExistence type="predicted"/>
<keyword evidence="1" id="KW-0175">Coiled coil</keyword>
<accession>A0AAD4KL96</accession>
<feature type="region of interest" description="Disordered" evidence="2">
    <location>
        <begin position="452"/>
        <end position="480"/>
    </location>
</feature>
<feature type="coiled-coil region" evidence="1">
    <location>
        <begin position="1072"/>
        <end position="1114"/>
    </location>
</feature>
<dbReference type="Pfam" id="PF12520">
    <property type="entry name" value="DUF3723"/>
    <property type="match status" value="2"/>
</dbReference>
<dbReference type="RefSeq" id="XP_046067848.1">
    <property type="nucleotide sequence ID" value="XM_046214411.1"/>
</dbReference>
<organism evidence="3 4">
    <name type="scientific">Talaromyces proteolyticus</name>
    <dbReference type="NCBI Taxonomy" id="1131652"/>
    <lineage>
        <taxon>Eukaryota</taxon>
        <taxon>Fungi</taxon>
        <taxon>Dikarya</taxon>
        <taxon>Ascomycota</taxon>
        <taxon>Pezizomycotina</taxon>
        <taxon>Eurotiomycetes</taxon>
        <taxon>Eurotiomycetidae</taxon>
        <taxon>Eurotiales</taxon>
        <taxon>Trichocomaceae</taxon>
        <taxon>Talaromyces</taxon>
        <taxon>Talaromyces sect. Bacilispori</taxon>
    </lineage>
</organism>
<feature type="coiled-coil region" evidence="1">
    <location>
        <begin position="893"/>
        <end position="935"/>
    </location>
</feature>
<feature type="compositionally biased region" description="Polar residues" evidence="2">
    <location>
        <begin position="545"/>
        <end position="571"/>
    </location>
</feature>
<feature type="compositionally biased region" description="Polar residues" evidence="2">
    <location>
        <begin position="620"/>
        <end position="632"/>
    </location>
</feature>
<evidence type="ECO:0000256" key="1">
    <source>
        <dbReference type="SAM" id="Coils"/>
    </source>
</evidence>
<gene>
    <name evidence="3" type="ORF">BGW36DRAFT_362882</name>
</gene>
<sequence length="1332" mass="151937">MARRPEAQISLERMRKWLGTVEIKLSQLTRFDDNQPALQPNEYRVDVLAKKFRRSHIQDGLHENYVKAVVSTQGLDRALRAKGLSREALQQFRDPTNYLELDFQDGELICLGGRSRVLASRKIPPWDRRWPVELYSEDISLELQKQLRDNYVVQAPLTDGEIFLTLQQYKQAGDLYSVSIWEAYLSETKANNIARLAETQFGIILLSLSLIPGLWRDGIHLGVLHKMRSLHVNSEIIHYLTEIKNFFGGLVGHDTTMMAKLTQEDIDALQSTAPKTSENDKQTLLAAKILGAFSPGEQGEICNNFCDRKLLIPTLFTFFHDISIINQCAPRILKLIDKDKLVPPNGSKEPDIRASMAYMFESDGSIQYSDDFDIQISESDSRSVTVNSHLRFELAYRQLWLYAIRHFLRPDQRKHRKIRFHIDQDGETRMLAAFASKLRFSSTSIRNLTSGPVSSTTRIVTDPNSGTRYASREQRCGLPHPSNWQRDRELLFLDRIYSSPEDTDITSFFVLQSIFYNFFGCPDGFTPLDGTAGNTNTPGWPGTSGHETTPNNQGSGQGSVNTGQPTSSRNVPGQPPTSIPGQGFPGHTDPGQGFGNSGPDFTSFRNGWQGYAPANPVNGVHSSSSSNDPTSVALDQSTINRIDAILERLSRLRTQVEATQGDMRRHIDQVTVYKGLLRETDVSFQSRRDSLLSQLNGLELSLNTRLRGVEDSHKFCLDLPQELNKIKAELLKPTTNLRLTATNYLYAQFVDMALPRLNYYDSQVQGDIFSEQEASTGLRQCGVAVLNLKVFTLYGSVAGDIERSKMQSQRLFQIAGHVMEVKKVVRSDQEISEWIARLEALKKESDIMQSNLKEWHDAVVRFDATQKDPASTELYESTIILQDEWIKQFPMAYSNLRDLNEKTKSDIDRIQKMLIDELSTVLKSQLTDINDMKEQVTEEQALQQFNNELEVIYGDIKYLSIVEEEKPELGGCLDRTADRNNKIKHWRSDIRQILQENEDGMDTTASESLNSKGGQLGQWNRFLTGIQVHMECVVGTFGQDRAFEHRDPYISAFRAWKTAQEQAPNRVNYKLYSAARNAVKNMQHQAENVEHVIYDELSTLVRDAMQKLENMGQETLLRKKCEVLLHSIGERDRRVSDDIQRDASPLSSEARAIEQLDTEHRETLKAVQDVLENWANARRSKKRQFSEEPPRTSARQKAPVNVRFWVMLNEKCRPLEFVLEQRHLSELGRTFTEARFQIQQFRLMGASYMPAPINFSVSSHKDALGYFASQENPKELNKYGEFLASLTSYIKVIWDPSQADKAWKNANAKFDFDLRSKFREYESKLDEDELSL</sequence>